<dbReference type="GO" id="GO:0017147">
    <property type="term" value="F:Wnt-protein binding"/>
    <property type="evidence" value="ECO:0007669"/>
    <property type="project" value="TreeGrafter"/>
</dbReference>
<dbReference type="GO" id="GO:0005783">
    <property type="term" value="C:endoplasmic reticulum"/>
    <property type="evidence" value="ECO:0007669"/>
    <property type="project" value="TreeGrafter"/>
</dbReference>
<evidence type="ECO:0000256" key="4">
    <source>
        <dbReference type="ARBA" id="ARBA00022692"/>
    </source>
</evidence>
<accession>A0A0R3RRW5</accession>
<dbReference type="Proteomes" id="UP000050640">
    <property type="component" value="Unplaced"/>
</dbReference>
<dbReference type="GO" id="GO:1990698">
    <property type="term" value="F:palmitoleoyltransferase activity"/>
    <property type="evidence" value="ECO:0007669"/>
    <property type="project" value="UniProtKB-EC"/>
</dbReference>
<evidence type="ECO:0000313" key="13">
    <source>
        <dbReference type="Proteomes" id="UP000050640"/>
    </source>
</evidence>
<dbReference type="InterPro" id="IPR049941">
    <property type="entry name" value="LPLAT_7/PORCN-like"/>
</dbReference>
<evidence type="ECO:0000256" key="1">
    <source>
        <dbReference type="ARBA" id="ARBA00004141"/>
    </source>
</evidence>
<evidence type="ECO:0000256" key="6">
    <source>
        <dbReference type="ARBA" id="ARBA00023136"/>
    </source>
</evidence>
<feature type="transmembrane region" description="Helical" evidence="12">
    <location>
        <begin position="99"/>
        <end position="119"/>
    </location>
</feature>
<organism evidence="13 14">
    <name type="scientific">Elaeophora elaphi</name>
    <dbReference type="NCBI Taxonomy" id="1147741"/>
    <lineage>
        <taxon>Eukaryota</taxon>
        <taxon>Metazoa</taxon>
        <taxon>Ecdysozoa</taxon>
        <taxon>Nematoda</taxon>
        <taxon>Chromadorea</taxon>
        <taxon>Rhabditida</taxon>
        <taxon>Spirurina</taxon>
        <taxon>Spiruromorpha</taxon>
        <taxon>Filarioidea</taxon>
        <taxon>Onchocercidae</taxon>
        <taxon>Elaeophora</taxon>
    </lineage>
</organism>
<dbReference type="PANTHER" id="PTHR13906">
    <property type="entry name" value="PORCUPINE"/>
    <property type="match status" value="1"/>
</dbReference>
<dbReference type="GO" id="GO:0030258">
    <property type="term" value="P:lipid modification"/>
    <property type="evidence" value="ECO:0007669"/>
    <property type="project" value="TreeGrafter"/>
</dbReference>
<evidence type="ECO:0000256" key="2">
    <source>
        <dbReference type="ARBA" id="ARBA00022679"/>
    </source>
</evidence>
<evidence type="ECO:0000313" key="14">
    <source>
        <dbReference type="WBParaSite" id="EEL_0000451401-mRNA-1"/>
    </source>
</evidence>
<dbReference type="GO" id="GO:0016020">
    <property type="term" value="C:membrane"/>
    <property type="evidence" value="ECO:0007669"/>
    <property type="project" value="UniProtKB-SubCell"/>
</dbReference>
<feature type="transmembrane region" description="Helical" evidence="12">
    <location>
        <begin position="394"/>
        <end position="415"/>
    </location>
</feature>
<feature type="transmembrane region" description="Helical" evidence="12">
    <location>
        <begin position="264"/>
        <end position="287"/>
    </location>
</feature>
<feature type="transmembrane region" description="Helical" evidence="12">
    <location>
        <begin position="126"/>
        <end position="143"/>
    </location>
</feature>
<feature type="transmembrane region" description="Helical" evidence="12">
    <location>
        <begin position="75"/>
        <end position="93"/>
    </location>
</feature>
<evidence type="ECO:0000256" key="10">
    <source>
        <dbReference type="ARBA" id="ARBA00040371"/>
    </source>
</evidence>
<evidence type="ECO:0000256" key="8">
    <source>
        <dbReference type="ARBA" id="ARBA00038269"/>
    </source>
</evidence>
<keyword evidence="4 12" id="KW-0812">Transmembrane</keyword>
<name>A0A0R3RRW5_9BILA</name>
<feature type="transmembrane region" description="Helical" evidence="12">
    <location>
        <begin position="435"/>
        <end position="453"/>
    </location>
</feature>
<dbReference type="GO" id="GO:0061355">
    <property type="term" value="P:Wnt protein secretion"/>
    <property type="evidence" value="ECO:0007669"/>
    <property type="project" value="TreeGrafter"/>
</dbReference>
<comment type="subcellular location">
    <subcellularLocation>
        <location evidence="1">Membrane</location>
        <topology evidence="1">Multi-pass membrane protein</topology>
    </subcellularLocation>
</comment>
<dbReference type="STRING" id="1147741.A0A0R3RRW5"/>
<proteinExistence type="inferred from homology"/>
<dbReference type="InterPro" id="IPR004299">
    <property type="entry name" value="MBOAT_fam"/>
</dbReference>
<evidence type="ECO:0000256" key="11">
    <source>
        <dbReference type="ARBA" id="ARBA00047978"/>
    </source>
</evidence>
<keyword evidence="5 12" id="KW-1133">Transmembrane helix</keyword>
<evidence type="ECO:0000256" key="7">
    <source>
        <dbReference type="ARBA" id="ARBA00023315"/>
    </source>
</evidence>
<reference evidence="14" key="1">
    <citation type="submission" date="2017-02" db="UniProtKB">
        <authorList>
            <consortium name="WormBaseParasite"/>
        </authorList>
    </citation>
    <scope>IDENTIFICATION</scope>
</reference>
<dbReference type="GO" id="GO:0016055">
    <property type="term" value="P:Wnt signaling pathway"/>
    <property type="evidence" value="ECO:0007669"/>
    <property type="project" value="UniProtKB-KW"/>
</dbReference>
<feature type="transmembrane region" description="Helical" evidence="12">
    <location>
        <begin position="179"/>
        <end position="200"/>
    </location>
</feature>
<dbReference type="PANTHER" id="PTHR13906:SF12">
    <property type="entry name" value="PROTEIN-SERINE O-PALMITOLEOYLTRANSFERASE PORCUPINE"/>
    <property type="match status" value="1"/>
</dbReference>
<dbReference type="WBParaSite" id="EEL_0000451401-mRNA-1">
    <property type="protein sequence ID" value="EEL_0000451401-mRNA-1"/>
    <property type="gene ID" value="EEL_0000451401"/>
</dbReference>
<dbReference type="EC" id="2.3.1.250" evidence="9"/>
<comment type="similarity">
    <text evidence="8">Belongs to the membrane-bound acyltransferase family. Porcupine subfamily.</text>
</comment>
<keyword evidence="6 12" id="KW-0472">Membrane</keyword>
<feature type="transmembrane region" description="Helical" evidence="12">
    <location>
        <begin position="149"/>
        <end position="167"/>
    </location>
</feature>
<dbReference type="Pfam" id="PF03062">
    <property type="entry name" value="MBOAT"/>
    <property type="match status" value="1"/>
</dbReference>
<evidence type="ECO:0000256" key="9">
    <source>
        <dbReference type="ARBA" id="ARBA00038867"/>
    </source>
</evidence>
<keyword evidence="7" id="KW-0012">Acyltransferase</keyword>
<evidence type="ECO:0000256" key="5">
    <source>
        <dbReference type="ARBA" id="ARBA00022989"/>
    </source>
</evidence>
<feature type="transmembrane region" description="Helical" evidence="12">
    <location>
        <begin position="340"/>
        <end position="357"/>
    </location>
</feature>
<dbReference type="AlphaFoldDB" id="A0A0R3RRW5"/>
<comment type="catalytic activity">
    <reaction evidence="11">
        <text>[Wnt protein]-L-serine + (9Z)-hexadecenoyl-CoA = [Wnt protein]-O-(9Z)-hexadecenoyl-L-serine + CoA</text>
        <dbReference type="Rhea" id="RHEA:45336"/>
        <dbReference type="Rhea" id="RHEA-COMP:11170"/>
        <dbReference type="Rhea" id="RHEA-COMP:11171"/>
        <dbReference type="ChEBI" id="CHEBI:29999"/>
        <dbReference type="ChEBI" id="CHEBI:57287"/>
        <dbReference type="ChEBI" id="CHEBI:61540"/>
        <dbReference type="ChEBI" id="CHEBI:85189"/>
        <dbReference type="EC" id="2.3.1.250"/>
    </reaction>
</comment>
<feature type="transmembrane region" description="Helical" evidence="12">
    <location>
        <begin position="220"/>
        <end position="244"/>
    </location>
</feature>
<evidence type="ECO:0000256" key="12">
    <source>
        <dbReference type="SAM" id="Phobius"/>
    </source>
</evidence>
<keyword evidence="3" id="KW-0879">Wnt signaling pathway</keyword>
<feature type="transmembrane region" description="Helical" evidence="12">
    <location>
        <begin position="44"/>
        <end position="63"/>
    </location>
</feature>
<evidence type="ECO:0000256" key="3">
    <source>
        <dbReference type="ARBA" id="ARBA00022687"/>
    </source>
</evidence>
<sequence length="454" mass="51898">MVVTGMSDEETWFYDEVLWLSDEEFADFVYIKEETTPEWQRCPIGVLGSLHGILLKLLLFSALKRFLVLLYAKGVVNEFMLHVTCVASGLFIIVTQNNFLSSICTYIALTVVLPYYKFLFNKHSKFVLLAYSIGMLLVWQYFFTAKEFMSIRGILMIILMKITSLSFDIANEFYGTIPLLHLLSYMFDSSTVLFGPWITYKQYQDSLCLKEFKVEIVNCFRALSYIALSLLAVIYSSCFADSFVELPFVGAYFVAQSFRFSHYFVSWLSAGTSLLSGIDCGIVANWIHIELPRSLVDVVVSWNIPMHEFLHQYIFGETKKYGSAAAIFITYAVSSLFHGINFQLSAVLLSLGFYTYAETKMRSKLSRCIDSCVRARKCRKECHHTYKENALSTLAINVVFRALALTHLVYLGMAFDGSTAETGYSWRHTLSVWDDSYYFSHVIGLFTLLLSLAF</sequence>
<keyword evidence="2" id="KW-0808">Transferase</keyword>
<protein>
    <recommendedName>
        <fullName evidence="10">Protein-serine O-palmitoleoyltransferase porcupine</fullName>
        <ecNumber evidence="9">2.3.1.250</ecNumber>
    </recommendedName>
</protein>
<keyword evidence="13" id="KW-1185">Reference proteome</keyword>